<evidence type="ECO:0000256" key="2">
    <source>
        <dbReference type="ARBA" id="ARBA00022840"/>
    </source>
</evidence>
<dbReference type="Pfam" id="PF01256">
    <property type="entry name" value="Carb_kinase"/>
    <property type="match status" value="1"/>
</dbReference>
<feature type="domain" description="YjeF C-terminal" evidence="7">
    <location>
        <begin position="8"/>
        <end position="289"/>
    </location>
</feature>
<dbReference type="GO" id="GO:0005524">
    <property type="term" value="F:ATP binding"/>
    <property type="evidence" value="ECO:0007669"/>
    <property type="project" value="UniProtKB-KW"/>
</dbReference>
<keyword evidence="1 6" id="KW-0547">Nucleotide-binding</keyword>
<organism evidence="8 9">
    <name type="scientific">Sphingomonas edaphi</name>
    <dbReference type="NCBI Taxonomy" id="2315689"/>
    <lineage>
        <taxon>Bacteria</taxon>
        <taxon>Pseudomonadati</taxon>
        <taxon>Pseudomonadota</taxon>
        <taxon>Alphaproteobacteria</taxon>
        <taxon>Sphingomonadales</taxon>
        <taxon>Sphingomonadaceae</taxon>
        <taxon>Sphingomonas</taxon>
    </lineage>
</organism>
<dbReference type="EMBL" id="QXTF01000002">
    <property type="protein sequence ID" value="RIX29087.1"/>
    <property type="molecule type" value="Genomic_DNA"/>
</dbReference>
<dbReference type="GO" id="GO:0110051">
    <property type="term" value="P:metabolite repair"/>
    <property type="evidence" value="ECO:0007669"/>
    <property type="project" value="TreeGrafter"/>
</dbReference>
<dbReference type="HAMAP" id="MF_01965">
    <property type="entry name" value="NADHX_dehydratase"/>
    <property type="match status" value="1"/>
</dbReference>
<dbReference type="Proteomes" id="UP000285023">
    <property type="component" value="Unassembled WGS sequence"/>
</dbReference>
<feature type="binding site" evidence="6">
    <location>
        <position position="114"/>
    </location>
    <ligand>
        <name>(6S)-NADPHX</name>
        <dbReference type="ChEBI" id="CHEBI:64076"/>
    </ligand>
</feature>
<dbReference type="PANTHER" id="PTHR12592:SF0">
    <property type="entry name" value="ATP-DEPENDENT (S)-NAD(P)H-HYDRATE DEHYDRATASE"/>
    <property type="match status" value="1"/>
</dbReference>
<gene>
    <name evidence="6" type="primary">nnrD</name>
    <name evidence="8" type="ORF">D3M59_07110</name>
</gene>
<feature type="binding site" evidence="6">
    <location>
        <position position="230"/>
    </location>
    <ligand>
        <name>AMP</name>
        <dbReference type="ChEBI" id="CHEBI:456215"/>
    </ligand>
</feature>
<comment type="caution">
    <text evidence="8">The sequence shown here is derived from an EMBL/GenBank/DDBJ whole genome shotgun (WGS) entry which is preliminary data.</text>
</comment>
<comment type="catalytic activity">
    <reaction evidence="6">
        <text>(6S)-NADPHX + ADP = AMP + phosphate + NADPH + H(+)</text>
        <dbReference type="Rhea" id="RHEA:32235"/>
        <dbReference type="ChEBI" id="CHEBI:15378"/>
        <dbReference type="ChEBI" id="CHEBI:43474"/>
        <dbReference type="ChEBI" id="CHEBI:57783"/>
        <dbReference type="ChEBI" id="CHEBI:64076"/>
        <dbReference type="ChEBI" id="CHEBI:456215"/>
        <dbReference type="ChEBI" id="CHEBI:456216"/>
        <dbReference type="EC" id="4.2.1.136"/>
    </reaction>
</comment>
<evidence type="ECO:0000256" key="4">
    <source>
        <dbReference type="ARBA" id="ARBA00023027"/>
    </source>
</evidence>
<dbReference type="InterPro" id="IPR029056">
    <property type="entry name" value="Ribokinase-like"/>
</dbReference>
<dbReference type="GO" id="GO:0052855">
    <property type="term" value="F:ADP-dependent NAD(P)H-hydrate dehydratase activity"/>
    <property type="evidence" value="ECO:0007669"/>
    <property type="project" value="UniProtKB-UniRule"/>
</dbReference>
<dbReference type="Gene3D" id="3.40.1190.20">
    <property type="match status" value="1"/>
</dbReference>
<evidence type="ECO:0000256" key="3">
    <source>
        <dbReference type="ARBA" id="ARBA00022857"/>
    </source>
</evidence>
<comment type="function">
    <text evidence="6">Catalyzes the dehydration of the S-form of NAD(P)HX at the expense of ADP, which is converted to AMP. Together with NAD(P)HX epimerase, which catalyzes the epimerization of the S- and R-forms, the enzyme allows the repair of both epimers of NAD(P)HX, a damaged form of NAD(P)H that is a result of enzymatic or heat-dependent hydration.</text>
</comment>
<feature type="binding site" evidence="6">
    <location>
        <position position="164"/>
    </location>
    <ligand>
        <name>(6S)-NADPHX</name>
        <dbReference type="ChEBI" id="CHEBI:64076"/>
    </ligand>
</feature>
<evidence type="ECO:0000259" key="7">
    <source>
        <dbReference type="PROSITE" id="PS51383"/>
    </source>
</evidence>
<evidence type="ECO:0000256" key="5">
    <source>
        <dbReference type="ARBA" id="ARBA00023239"/>
    </source>
</evidence>
<comment type="cofactor">
    <cofactor evidence="6">
        <name>Mg(2+)</name>
        <dbReference type="ChEBI" id="CHEBI:18420"/>
    </cofactor>
</comment>
<protein>
    <recommendedName>
        <fullName evidence="6">ADP-dependent (S)-NAD(P)H-hydrate dehydratase</fullName>
        <ecNumber evidence="6">4.2.1.136</ecNumber>
    </recommendedName>
    <alternativeName>
        <fullName evidence="6">ADP-dependent NAD(P)HX dehydratase</fullName>
    </alternativeName>
</protein>
<evidence type="ECO:0000256" key="1">
    <source>
        <dbReference type="ARBA" id="ARBA00022741"/>
    </source>
</evidence>
<keyword evidence="2 6" id="KW-0067">ATP-binding</keyword>
<keyword evidence="3 6" id="KW-0521">NADP</keyword>
<proteinExistence type="inferred from homology"/>
<keyword evidence="9" id="KW-1185">Reference proteome</keyword>
<evidence type="ECO:0000313" key="9">
    <source>
        <dbReference type="Proteomes" id="UP000285023"/>
    </source>
</evidence>
<accession>A0A418PZD1</accession>
<dbReference type="CDD" id="cd01171">
    <property type="entry name" value="YXKO-related"/>
    <property type="match status" value="1"/>
</dbReference>
<evidence type="ECO:0000313" key="8">
    <source>
        <dbReference type="EMBL" id="RIX29087.1"/>
    </source>
</evidence>
<dbReference type="SUPFAM" id="SSF53613">
    <property type="entry name" value="Ribokinase-like"/>
    <property type="match status" value="1"/>
</dbReference>
<evidence type="ECO:0000256" key="6">
    <source>
        <dbReference type="HAMAP-Rule" id="MF_01965"/>
    </source>
</evidence>
<dbReference type="EC" id="4.2.1.136" evidence="6"/>
<dbReference type="NCBIfam" id="TIGR00196">
    <property type="entry name" value="yjeF_cterm"/>
    <property type="match status" value="1"/>
</dbReference>
<dbReference type="GO" id="GO:0052856">
    <property type="term" value="F:NAD(P)HX epimerase activity"/>
    <property type="evidence" value="ECO:0007669"/>
    <property type="project" value="TreeGrafter"/>
</dbReference>
<comment type="catalytic activity">
    <reaction evidence="6">
        <text>(6S)-NADHX + ADP = AMP + phosphate + NADH + H(+)</text>
        <dbReference type="Rhea" id="RHEA:32223"/>
        <dbReference type="ChEBI" id="CHEBI:15378"/>
        <dbReference type="ChEBI" id="CHEBI:43474"/>
        <dbReference type="ChEBI" id="CHEBI:57945"/>
        <dbReference type="ChEBI" id="CHEBI:64074"/>
        <dbReference type="ChEBI" id="CHEBI:456215"/>
        <dbReference type="ChEBI" id="CHEBI:456216"/>
        <dbReference type="EC" id="4.2.1.136"/>
    </reaction>
</comment>
<sequence>MTLPDPLDRNLLNSFPLPTIRGGDKDSHGTILIIAGSRDVPGAALLAAHGAMRAGAGKLQIACPDAVAVPLGVAMPEAMVVGHATHRDGGFATSSIGPLAQLANQADAVVAGPGLEANNAAAPLGRELLALDKPMALDAAMLHVLPDCEAEVRRTSVPPILLPHSGEMASLLGCRPEDIESEPLAAGRRCAKRYRAFVLVKGVESHAVAPDGRAWKYRGGGPGLGVSGSGDTLAGIAGGLLARGAEPLNALLWAVWLHGEAGRALSDRVGPLGFLAREIPGEVPALLPH</sequence>
<comment type="similarity">
    <text evidence="6">Belongs to the NnrD/CARKD family.</text>
</comment>
<dbReference type="RefSeq" id="WP_119532974.1">
    <property type="nucleotide sequence ID" value="NZ_QXTF01000002.1"/>
</dbReference>
<feature type="binding site" evidence="6">
    <location>
        <begin position="201"/>
        <end position="205"/>
    </location>
    <ligand>
        <name>AMP</name>
        <dbReference type="ChEBI" id="CHEBI:456215"/>
    </ligand>
</feature>
<feature type="binding site" evidence="6">
    <location>
        <position position="43"/>
    </location>
    <ligand>
        <name>(6S)-NADPHX</name>
        <dbReference type="ChEBI" id="CHEBI:64076"/>
    </ligand>
</feature>
<dbReference type="OrthoDB" id="9806925at2"/>
<feature type="binding site" evidence="6">
    <location>
        <position position="231"/>
    </location>
    <ligand>
        <name>(6S)-NADPHX</name>
        <dbReference type="ChEBI" id="CHEBI:64076"/>
    </ligand>
</feature>
<keyword evidence="4 6" id="KW-0520">NAD</keyword>
<keyword evidence="5 6" id="KW-0456">Lyase</keyword>
<dbReference type="InterPro" id="IPR000631">
    <property type="entry name" value="CARKD"/>
</dbReference>
<dbReference type="AlphaFoldDB" id="A0A418PZD1"/>
<name>A0A418PZD1_9SPHN</name>
<dbReference type="PANTHER" id="PTHR12592">
    <property type="entry name" value="ATP-DEPENDENT (S)-NAD(P)H-HYDRATE DEHYDRATASE FAMILY MEMBER"/>
    <property type="match status" value="1"/>
</dbReference>
<dbReference type="GO" id="GO:0046496">
    <property type="term" value="P:nicotinamide nucleotide metabolic process"/>
    <property type="evidence" value="ECO:0007669"/>
    <property type="project" value="UniProtKB-UniRule"/>
</dbReference>
<dbReference type="PROSITE" id="PS51383">
    <property type="entry name" value="YJEF_C_3"/>
    <property type="match status" value="1"/>
</dbReference>
<comment type="subunit">
    <text evidence="6">Homotetramer.</text>
</comment>
<reference evidence="8 9" key="1">
    <citation type="submission" date="2018-09" db="EMBL/GenBank/DDBJ databases">
        <title>Sphingomonas sp. DAC4.</title>
        <authorList>
            <person name="Seo T."/>
        </authorList>
    </citation>
    <scope>NUCLEOTIDE SEQUENCE [LARGE SCALE GENOMIC DNA]</scope>
    <source>
        <strain evidence="8 9">DAC4</strain>
    </source>
</reference>